<dbReference type="EMBL" id="BSFM01000014">
    <property type="protein sequence ID" value="GLK84601.1"/>
    <property type="molecule type" value="Genomic_DNA"/>
</dbReference>
<comment type="caution">
    <text evidence="1">The sequence shown here is derived from an EMBL/GenBank/DDBJ whole genome shotgun (WGS) entry which is preliminary data.</text>
</comment>
<dbReference type="AlphaFoldDB" id="A0A9W6JVM2"/>
<gene>
    <name evidence="1" type="ORF">GCM10017653_26710</name>
</gene>
<sequence length="61" mass="6392">MASRDRPVLRYQHAVPLDLGLHLSLALDDHAMAALEPLAAAVQGLAIQAGRAAARRAPARG</sequence>
<reference evidence="1" key="2">
    <citation type="submission" date="2023-01" db="EMBL/GenBank/DDBJ databases">
        <authorList>
            <person name="Sun Q."/>
            <person name="Evtushenko L."/>
        </authorList>
    </citation>
    <scope>NUCLEOTIDE SEQUENCE</scope>
    <source>
        <strain evidence="1">VKM B-2789</strain>
    </source>
</reference>
<protein>
    <submittedName>
        <fullName evidence="1">Uncharacterized protein</fullName>
    </submittedName>
</protein>
<keyword evidence="2" id="KW-1185">Reference proteome</keyword>
<dbReference type="Proteomes" id="UP001143330">
    <property type="component" value="Unassembled WGS sequence"/>
</dbReference>
<organism evidence="1 2">
    <name type="scientific">Ancylobacter defluvii</name>
    <dbReference type="NCBI Taxonomy" id="1282440"/>
    <lineage>
        <taxon>Bacteria</taxon>
        <taxon>Pseudomonadati</taxon>
        <taxon>Pseudomonadota</taxon>
        <taxon>Alphaproteobacteria</taxon>
        <taxon>Hyphomicrobiales</taxon>
        <taxon>Xanthobacteraceae</taxon>
        <taxon>Ancylobacter</taxon>
    </lineage>
</organism>
<accession>A0A9W6JVM2</accession>
<name>A0A9W6JVM2_9HYPH</name>
<proteinExistence type="predicted"/>
<evidence type="ECO:0000313" key="2">
    <source>
        <dbReference type="Proteomes" id="UP001143330"/>
    </source>
</evidence>
<evidence type="ECO:0000313" key="1">
    <source>
        <dbReference type="EMBL" id="GLK84601.1"/>
    </source>
</evidence>
<reference evidence="1" key="1">
    <citation type="journal article" date="2014" name="Int. J. Syst. Evol. Microbiol.">
        <title>Complete genome sequence of Corynebacterium casei LMG S-19264T (=DSM 44701T), isolated from a smear-ripened cheese.</title>
        <authorList>
            <consortium name="US DOE Joint Genome Institute (JGI-PGF)"/>
            <person name="Walter F."/>
            <person name="Albersmeier A."/>
            <person name="Kalinowski J."/>
            <person name="Ruckert C."/>
        </authorList>
    </citation>
    <scope>NUCLEOTIDE SEQUENCE</scope>
    <source>
        <strain evidence="1">VKM B-2789</strain>
    </source>
</reference>